<accession>A0ABW3UU32</accession>
<proteinExistence type="predicted"/>
<gene>
    <name evidence="1" type="ORF">ACFQ4B_23725</name>
</gene>
<protein>
    <submittedName>
        <fullName evidence="1">Uncharacterized protein</fullName>
    </submittedName>
</protein>
<reference evidence="2" key="1">
    <citation type="journal article" date="2019" name="Int. J. Syst. Evol. Microbiol.">
        <title>The Global Catalogue of Microorganisms (GCM) 10K type strain sequencing project: providing services to taxonomists for standard genome sequencing and annotation.</title>
        <authorList>
            <consortium name="The Broad Institute Genomics Platform"/>
            <consortium name="The Broad Institute Genome Sequencing Center for Infectious Disease"/>
            <person name="Wu L."/>
            <person name="Ma J."/>
        </authorList>
    </citation>
    <scope>NUCLEOTIDE SEQUENCE [LARGE SCALE GENOMIC DNA]</scope>
    <source>
        <strain evidence="2">CCUG 53270</strain>
    </source>
</reference>
<dbReference type="EMBL" id="JBHTLU010000031">
    <property type="protein sequence ID" value="MFD1223135.1"/>
    <property type="molecule type" value="Genomic_DNA"/>
</dbReference>
<evidence type="ECO:0000313" key="1">
    <source>
        <dbReference type="EMBL" id="MFD1223135.1"/>
    </source>
</evidence>
<evidence type="ECO:0000313" key="2">
    <source>
        <dbReference type="Proteomes" id="UP001597180"/>
    </source>
</evidence>
<organism evidence="1 2">
    <name type="scientific">Paenibacillus vulneris</name>
    <dbReference type="NCBI Taxonomy" id="1133364"/>
    <lineage>
        <taxon>Bacteria</taxon>
        <taxon>Bacillati</taxon>
        <taxon>Bacillota</taxon>
        <taxon>Bacilli</taxon>
        <taxon>Bacillales</taxon>
        <taxon>Paenibacillaceae</taxon>
        <taxon>Paenibacillus</taxon>
    </lineage>
</organism>
<keyword evidence="2" id="KW-1185">Reference proteome</keyword>
<dbReference type="Proteomes" id="UP001597180">
    <property type="component" value="Unassembled WGS sequence"/>
</dbReference>
<comment type="caution">
    <text evidence="1">The sequence shown here is derived from an EMBL/GenBank/DDBJ whole genome shotgun (WGS) entry which is preliminary data.</text>
</comment>
<sequence>MFSFTCTNCFHVETFNLLQDLVETDGLWHLYCSHCSHEYFAVNAFERDQMIEGMRLTMLYVPDIIKAYKPSEKELPSQIKFVVPQDGRHT</sequence>
<dbReference type="RefSeq" id="WP_192702497.1">
    <property type="nucleotide sequence ID" value="NZ_BAABJG010000015.1"/>
</dbReference>
<name>A0ABW3UU32_9BACL</name>